<dbReference type="Pfam" id="PF04434">
    <property type="entry name" value="SWIM"/>
    <property type="match status" value="1"/>
</dbReference>
<keyword evidence="1" id="KW-0863">Zinc-finger</keyword>
<keyword evidence="1" id="KW-0479">Metal-binding</keyword>
<protein>
    <submittedName>
        <fullName evidence="3">SWIM zinc finger</fullName>
    </submittedName>
</protein>
<gene>
    <name evidence="3" type="ORF">SAMN02583745_01694</name>
</gene>
<evidence type="ECO:0000259" key="2">
    <source>
        <dbReference type="PROSITE" id="PS50966"/>
    </source>
</evidence>
<keyword evidence="4" id="KW-1185">Reference proteome</keyword>
<dbReference type="AlphaFoldDB" id="A0A1I0CN97"/>
<evidence type="ECO:0000313" key="3">
    <source>
        <dbReference type="EMBL" id="SET20958.1"/>
    </source>
</evidence>
<dbReference type="EMBL" id="FOHV01000011">
    <property type="protein sequence ID" value="SET20958.1"/>
    <property type="molecule type" value="Genomic_DNA"/>
</dbReference>
<dbReference type="RefSeq" id="WP_093319662.1">
    <property type="nucleotide sequence ID" value="NZ_FOHV01000011.1"/>
</dbReference>
<dbReference type="STRING" id="1123402.SAMN02583745_01694"/>
<accession>A0A1I0CN97</accession>
<dbReference type="PROSITE" id="PS50966">
    <property type="entry name" value="ZF_SWIM"/>
    <property type="match status" value="1"/>
</dbReference>
<dbReference type="OrthoDB" id="242553at2"/>
<reference evidence="4" key="1">
    <citation type="submission" date="2016-10" db="EMBL/GenBank/DDBJ databases">
        <authorList>
            <person name="Varghese N."/>
            <person name="Submissions S."/>
        </authorList>
    </citation>
    <scope>NUCLEOTIDE SEQUENCE [LARGE SCALE GENOMIC DNA]</scope>
    <source>
        <strain evidence="4">DSM 18579</strain>
    </source>
</reference>
<dbReference type="Proteomes" id="UP000242642">
    <property type="component" value="Unassembled WGS sequence"/>
</dbReference>
<keyword evidence="1" id="KW-0862">Zinc</keyword>
<dbReference type="GO" id="GO:0008270">
    <property type="term" value="F:zinc ion binding"/>
    <property type="evidence" value="ECO:0007669"/>
    <property type="project" value="UniProtKB-KW"/>
</dbReference>
<organism evidence="3 4">
    <name type="scientific">Thorsellia anophelis DSM 18579</name>
    <dbReference type="NCBI Taxonomy" id="1123402"/>
    <lineage>
        <taxon>Bacteria</taxon>
        <taxon>Pseudomonadati</taxon>
        <taxon>Pseudomonadota</taxon>
        <taxon>Gammaproteobacteria</taxon>
        <taxon>Enterobacterales</taxon>
        <taxon>Thorselliaceae</taxon>
        <taxon>Thorsellia</taxon>
    </lineage>
</organism>
<sequence>MHKRIDLLELSNDALVALSNVGFVKRATKEIAAGNIPEIKIQDDLTLSAQFEDGHSVQLADGKGLREANCTCPASGMCRHRVTLVLAYQATYQETDSHQADSDLTNSWSFSAFNDQIQMLPKSILNKANKLVANRIVVQLDSGKMAKEVPHAKLPMCDVRFFSKNNLSHAKCDCIEERICEHIIIAVWAFEQANNDLSKAEILSVEVNCKNDANAVQNELAQNIFENQTAQLLDNSLSELFLQLWMEGSNQPQSILEGLLSQSINYAQKLGWYWIIESLIEIRALINDQHNRSTRYHPLIFLESITNLTARVLAAKQMANMASQSLLPKVPASDILGLGIKGEVKLSHTKLISLGTKLWSDEQHEGVKLLFIDPDTHAVLNLIKQWPKIEDDESGYKNTLSTRKLAGTSLNKLASSQVITNAAKRLANGMIEFKSNKQNTTILPLSPTSWDLLGEPIRQPSANALCSYLNQSNPDFIRPKQLTDQLFILPVTHVLDWGWDAALHCLDIKIISTEEQSDQLHEATVDNIVHIQFKYDPISPNAVDVLARAMFDEISKPKLISGIAKLKGGKLYLEPLAVISETSVHVLCIDSAKPFSLDKFIDLQQQSQIECILTDIEEALARCLETGIRYQNNKLRNELTLLSKKIEEQGFSYLANQILSVLEIIFSEKKDLLTKTLCIVHQQIRLINQRINH</sequence>
<name>A0A1I0CN97_9GAMM</name>
<feature type="domain" description="SWIM-type" evidence="2">
    <location>
        <begin position="55"/>
        <end position="89"/>
    </location>
</feature>
<evidence type="ECO:0000256" key="1">
    <source>
        <dbReference type="PROSITE-ProRule" id="PRU00325"/>
    </source>
</evidence>
<dbReference type="InterPro" id="IPR007527">
    <property type="entry name" value="Znf_SWIM"/>
</dbReference>
<proteinExistence type="predicted"/>
<evidence type="ECO:0000313" key="4">
    <source>
        <dbReference type="Proteomes" id="UP000242642"/>
    </source>
</evidence>